<accession>A0A329Y4F8</accession>
<dbReference type="AlphaFoldDB" id="A0A329Y4F8"/>
<feature type="signal peptide" evidence="1">
    <location>
        <begin position="1"/>
        <end position="23"/>
    </location>
</feature>
<dbReference type="EMBL" id="QMKK01000056">
    <property type="protein sequence ID" value="RAX37938.1"/>
    <property type="molecule type" value="Genomic_DNA"/>
</dbReference>
<proteinExistence type="predicted"/>
<reference evidence="2 3" key="1">
    <citation type="submission" date="2018-06" db="EMBL/GenBank/DDBJ databases">
        <title>Whole Genome Sequence of an efficient microsymbiont, Rhizobium tropici.</title>
        <authorList>
            <person name="Srinivasan R."/>
            <person name="Singh H.V."/>
            <person name="Srivastava R."/>
            <person name="Kumari B."/>
            <person name="Radhakrishna A."/>
        </authorList>
    </citation>
    <scope>NUCLEOTIDE SEQUENCE [LARGE SCALE GENOMIC DNA]</scope>
    <source>
        <strain evidence="2 3">IGFRI Rhizo-19</strain>
    </source>
</reference>
<organism evidence="2 3">
    <name type="scientific">Rhizobium tropici</name>
    <dbReference type="NCBI Taxonomy" id="398"/>
    <lineage>
        <taxon>Bacteria</taxon>
        <taxon>Pseudomonadati</taxon>
        <taxon>Pseudomonadota</taxon>
        <taxon>Alphaproteobacteria</taxon>
        <taxon>Hyphomicrobiales</taxon>
        <taxon>Rhizobiaceae</taxon>
        <taxon>Rhizobium/Agrobacterium group</taxon>
        <taxon>Rhizobium</taxon>
    </lineage>
</organism>
<feature type="chain" id="PRO_5016249662" evidence="1">
    <location>
        <begin position="24"/>
        <end position="333"/>
    </location>
</feature>
<evidence type="ECO:0000313" key="2">
    <source>
        <dbReference type="EMBL" id="RAX37938.1"/>
    </source>
</evidence>
<evidence type="ECO:0000313" key="3">
    <source>
        <dbReference type="Proteomes" id="UP000251205"/>
    </source>
</evidence>
<evidence type="ECO:0000256" key="1">
    <source>
        <dbReference type="SAM" id="SignalP"/>
    </source>
</evidence>
<dbReference type="OrthoDB" id="7433581at2"/>
<dbReference type="Proteomes" id="UP000251205">
    <property type="component" value="Unassembled WGS sequence"/>
</dbReference>
<name>A0A329Y4F8_RHITR</name>
<comment type="caution">
    <text evidence="2">The sequence shown here is derived from an EMBL/GenBank/DDBJ whole genome shotgun (WGS) entry which is preliminary data.</text>
</comment>
<protein>
    <submittedName>
        <fullName evidence="2">Uncharacterized protein</fullName>
    </submittedName>
</protein>
<dbReference type="RefSeq" id="WP_112345370.1">
    <property type="nucleotide sequence ID" value="NZ_QMKK01000056.1"/>
</dbReference>
<sequence length="333" mass="33830">MSKSQYVITAGLLLAMHVGAAQAACTVPNQVVNGAVVDSAPVMGDFNAVATCLGSTAPAGAQNSVQLDNGSGGFAAVGPLTDGQLLIGATGAPPHAATLSAGTGIAITSSPGAISIATTGVLGGGGADWLNGTAVVKPIASNFTLRTSTTPPTGAAIAGSSRGMVLTTSAAVNGAAMMAEMNAPTGHWQATMLGVYTGGLSDYSMPSIAVRDAVNNKAVEFGVTAYSTTDYRFDYYITSGGVGLDSRVNDIMSQDGGFPQPVQPIWQRLTYDGTNLIWSFSRDGEFFIPAYSVPANAVLSNLSTVGPAVIFPPNIRQTWAAAFQVLSWNVVSL</sequence>
<gene>
    <name evidence="2" type="ORF">DQ393_30155</name>
</gene>
<keyword evidence="1" id="KW-0732">Signal</keyword>